<evidence type="ECO:0000256" key="1">
    <source>
        <dbReference type="ARBA" id="ARBA00007189"/>
    </source>
</evidence>
<name>A0A0C1R151_9BACT</name>
<organism evidence="3 4">
    <name type="scientific">Geobacter soli</name>
    <dbReference type="NCBI Taxonomy" id="1510391"/>
    <lineage>
        <taxon>Bacteria</taxon>
        <taxon>Pseudomonadati</taxon>
        <taxon>Thermodesulfobacteriota</taxon>
        <taxon>Desulfuromonadia</taxon>
        <taxon>Geobacterales</taxon>
        <taxon>Geobacteraceae</taxon>
        <taxon>Geobacter</taxon>
    </lineage>
</organism>
<proteinExistence type="inferred from homology"/>
<keyword evidence="4" id="KW-1185">Reference proteome</keyword>
<protein>
    <recommendedName>
        <fullName evidence="5">DUF2325 domain-containing protein</fullName>
    </recommendedName>
</protein>
<evidence type="ECO:0000313" key="2">
    <source>
        <dbReference type="EMBL" id="KIE41119.1"/>
    </source>
</evidence>
<dbReference type="EMBL" id="JXBL01000004">
    <property type="protein sequence ID" value="KIE41119.1"/>
    <property type="molecule type" value="Genomic_DNA"/>
</dbReference>
<accession>A0A0C1R151</accession>
<comment type="caution">
    <text evidence="3">The sequence shown here is derived from an EMBL/GenBank/DDBJ whole genome shotgun (WGS) entry which is preliminary data.</text>
</comment>
<sequence length="113" mass="12600">MCIAVIGGMDRLEKHYREEAVRSGVELRMFSRSENKIAVKLKRFDALVIFTNKVSHRVKNEALAAAKQNGIPVFMNHSCGVCTLRDCLSCLAATVAHAGESERSGHGRRKNHY</sequence>
<dbReference type="EMBL" id="JXBL01000001">
    <property type="protein sequence ID" value="KIE44231.1"/>
    <property type="molecule type" value="Genomic_DNA"/>
</dbReference>
<dbReference type="Proteomes" id="UP000031433">
    <property type="component" value="Unassembled WGS sequence"/>
</dbReference>
<dbReference type="AlphaFoldDB" id="A0A0C1R151"/>
<dbReference type="Pfam" id="PF10087">
    <property type="entry name" value="DUF2325"/>
    <property type="match status" value="1"/>
</dbReference>
<evidence type="ECO:0008006" key="5">
    <source>
        <dbReference type="Google" id="ProtNLM"/>
    </source>
</evidence>
<reference evidence="3 4" key="1">
    <citation type="submission" date="2015-01" db="EMBL/GenBank/DDBJ databases">
        <title>Genome sequence of the anaerobic bacterium Geobacter soli GSS01, a dissimilatory Fe(III) reducer from soil.</title>
        <authorList>
            <person name="Yang G."/>
            <person name="Zhou S."/>
        </authorList>
    </citation>
    <scope>NUCLEOTIDE SEQUENCE [LARGE SCALE GENOMIC DNA]</scope>
    <source>
        <strain evidence="3 4">GSS01</strain>
    </source>
</reference>
<evidence type="ECO:0000313" key="3">
    <source>
        <dbReference type="EMBL" id="KIE44231.1"/>
    </source>
</evidence>
<evidence type="ECO:0000313" key="4">
    <source>
        <dbReference type="Proteomes" id="UP000031433"/>
    </source>
</evidence>
<comment type="similarity">
    <text evidence="1">Belongs to the UPF0751 family.</text>
</comment>
<gene>
    <name evidence="3" type="ORF">SE37_13385</name>
    <name evidence="2" type="ORF">SE37_16500</name>
</gene>
<dbReference type="InterPro" id="IPR016772">
    <property type="entry name" value="UCP020408"/>
</dbReference>